<keyword evidence="2" id="KW-1185">Reference proteome</keyword>
<dbReference type="EMBL" id="CAAALY010043235">
    <property type="protein sequence ID" value="VEL19778.1"/>
    <property type="molecule type" value="Genomic_DNA"/>
</dbReference>
<evidence type="ECO:0000313" key="2">
    <source>
        <dbReference type="Proteomes" id="UP000784294"/>
    </source>
</evidence>
<gene>
    <name evidence="1" type="ORF">PXEA_LOCUS13218</name>
</gene>
<reference evidence="1" key="1">
    <citation type="submission" date="2018-11" db="EMBL/GenBank/DDBJ databases">
        <authorList>
            <consortium name="Pathogen Informatics"/>
        </authorList>
    </citation>
    <scope>NUCLEOTIDE SEQUENCE</scope>
</reference>
<proteinExistence type="predicted"/>
<sequence length="244" mass="27350">MTYFCYPIHHSYENGALVKAIFLSRAPYLTPECGSSKRLAHYSAHPVRLRCFPLLKFDTCIHACDPSDRTECVKCTSEDVVEIDANAHFTSSFTLGIEAVIAEYRSFLVRLPHRSSRSTDSVFVSQSSLSRHDEGIVAVDLSFISSFWRFFFTASFACSVFRLAAALFSACRGPDVRNTRYGLVSRRCAHPSLESNYAWASPGMGLHTHVYQHTGRLEARWKASRLDSFSGLQSSFESLSSFIG</sequence>
<organism evidence="1 2">
    <name type="scientific">Protopolystoma xenopodis</name>
    <dbReference type="NCBI Taxonomy" id="117903"/>
    <lineage>
        <taxon>Eukaryota</taxon>
        <taxon>Metazoa</taxon>
        <taxon>Spiralia</taxon>
        <taxon>Lophotrochozoa</taxon>
        <taxon>Platyhelminthes</taxon>
        <taxon>Monogenea</taxon>
        <taxon>Polyopisthocotylea</taxon>
        <taxon>Polystomatidea</taxon>
        <taxon>Polystomatidae</taxon>
        <taxon>Protopolystoma</taxon>
    </lineage>
</organism>
<accession>A0A3S5FDM5</accession>
<comment type="caution">
    <text evidence="1">The sequence shown here is derived from an EMBL/GenBank/DDBJ whole genome shotgun (WGS) entry which is preliminary data.</text>
</comment>
<evidence type="ECO:0000313" key="1">
    <source>
        <dbReference type="EMBL" id="VEL19778.1"/>
    </source>
</evidence>
<protein>
    <submittedName>
        <fullName evidence="1">Uncharacterized protein</fullName>
    </submittedName>
</protein>
<dbReference type="AlphaFoldDB" id="A0A3S5FDM5"/>
<name>A0A3S5FDM5_9PLAT</name>
<dbReference type="Proteomes" id="UP000784294">
    <property type="component" value="Unassembled WGS sequence"/>
</dbReference>